<gene>
    <name evidence="3" type="ORF">PGLA1383_LOCUS53680</name>
</gene>
<comment type="caution">
    <text evidence="3">The sequence shown here is derived from an EMBL/GenBank/DDBJ whole genome shotgun (WGS) entry which is preliminary data.</text>
</comment>
<feature type="signal peptide" evidence="1">
    <location>
        <begin position="1"/>
        <end position="19"/>
    </location>
</feature>
<keyword evidence="4" id="KW-1185">Reference proteome</keyword>
<organism evidence="3 4">
    <name type="scientific">Polarella glacialis</name>
    <name type="common">Dinoflagellate</name>
    <dbReference type="NCBI Taxonomy" id="89957"/>
    <lineage>
        <taxon>Eukaryota</taxon>
        <taxon>Sar</taxon>
        <taxon>Alveolata</taxon>
        <taxon>Dinophyceae</taxon>
        <taxon>Suessiales</taxon>
        <taxon>Suessiaceae</taxon>
        <taxon>Polarella</taxon>
    </lineage>
</organism>
<dbReference type="PANTHER" id="PTHR34203:SF15">
    <property type="entry name" value="SLL1173 PROTEIN"/>
    <property type="match status" value="1"/>
</dbReference>
<dbReference type="PANTHER" id="PTHR34203">
    <property type="entry name" value="METHYLTRANSFERASE, FKBM FAMILY PROTEIN"/>
    <property type="match status" value="1"/>
</dbReference>
<name>A0A813HK76_POLGL</name>
<dbReference type="InterPro" id="IPR029063">
    <property type="entry name" value="SAM-dependent_MTases_sf"/>
</dbReference>
<feature type="chain" id="PRO_5032983477" description="Methyltransferase FkbM domain-containing protein" evidence="1">
    <location>
        <begin position="20"/>
        <end position="417"/>
    </location>
</feature>
<evidence type="ECO:0000313" key="4">
    <source>
        <dbReference type="Proteomes" id="UP000654075"/>
    </source>
</evidence>
<dbReference type="EMBL" id="CAJNNV010031983">
    <property type="protein sequence ID" value="CAE8638510.1"/>
    <property type="molecule type" value="Genomic_DNA"/>
</dbReference>
<dbReference type="Proteomes" id="UP000654075">
    <property type="component" value="Unassembled WGS sequence"/>
</dbReference>
<evidence type="ECO:0000259" key="2">
    <source>
        <dbReference type="Pfam" id="PF05050"/>
    </source>
</evidence>
<dbReference type="SUPFAM" id="SSF53335">
    <property type="entry name" value="S-adenosyl-L-methionine-dependent methyltransferases"/>
    <property type="match status" value="1"/>
</dbReference>
<sequence>MATLWKCFCALFLGAGATGFELSTGAGRVSRFHVLAVSAAVGLAEPLLEAEENATLGDEACETYLLGVAAHDGDKFWHHSNLDRYNRCLWVLRHRKLLSKAVFVGGRHYPTMLVTNHQEPEMRMSPAKPPRGTHKKASDIPLQPFQDTQAEFARSEQRVPYHFVLPYFDVNIGNAIKNQGSMNHHQSYEMQLLLREGDTVIDAGANLGCYTLALAEAVGPRGRVLAFEPFRHLHQLLTANVAVNGLQNVWPLQVALGSAREHMQLYPPQLRFFSSPGGVHVAKQAEEVANKPQHQAFQLYDLLAQTLEGVRVVPLDELLLNAEEALWWGLPVPIQDIRLIKIDVEKMEVAVVQGAASVIRAFRPIIWAENDAYFDSGGKDTAFLQVMHDLGYGCAKANSAPTDLICTDSSGQGHQIP</sequence>
<dbReference type="InterPro" id="IPR006342">
    <property type="entry name" value="FkbM_mtfrase"/>
</dbReference>
<dbReference type="OrthoDB" id="5835829at2759"/>
<feature type="domain" description="Methyltransferase FkbM" evidence="2">
    <location>
        <begin position="202"/>
        <end position="392"/>
    </location>
</feature>
<protein>
    <recommendedName>
        <fullName evidence="2">Methyltransferase FkbM domain-containing protein</fullName>
    </recommendedName>
</protein>
<reference evidence="3" key="1">
    <citation type="submission" date="2021-02" db="EMBL/GenBank/DDBJ databases">
        <authorList>
            <person name="Dougan E. K."/>
            <person name="Rhodes N."/>
            <person name="Thang M."/>
            <person name="Chan C."/>
        </authorList>
    </citation>
    <scope>NUCLEOTIDE SEQUENCE</scope>
</reference>
<evidence type="ECO:0000313" key="3">
    <source>
        <dbReference type="EMBL" id="CAE8638510.1"/>
    </source>
</evidence>
<dbReference type="InterPro" id="IPR052514">
    <property type="entry name" value="SAM-dependent_MTase"/>
</dbReference>
<dbReference type="Pfam" id="PF05050">
    <property type="entry name" value="Methyltransf_21"/>
    <property type="match status" value="1"/>
</dbReference>
<dbReference type="AlphaFoldDB" id="A0A813HK76"/>
<dbReference type="Gene3D" id="3.40.50.150">
    <property type="entry name" value="Vaccinia Virus protein VP39"/>
    <property type="match status" value="1"/>
</dbReference>
<accession>A0A813HK76</accession>
<evidence type="ECO:0000256" key="1">
    <source>
        <dbReference type="SAM" id="SignalP"/>
    </source>
</evidence>
<dbReference type="NCBIfam" id="TIGR01444">
    <property type="entry name" value="fkbM_fam"/>
    <property type="match status" value="1"/>
</dbReference>
<keyword evidence="1" id="KW-0732">Signal</keyword>
<proteinExistence type="predicted"/>